<keyword evidence="17" id="KW-0067">ATP-binding</keyword>
<dbReference type="InterPro" id="IPR035907">
    <property type="entry name" value="Hppk_sf"/>
</dbReference>
<dbReference type="GO" id="GO:0004150">
    <property type="term" value="F:dihydroneopterin aldolase activity"/>
    <property type="evidence" value="ECO:0007669"/>
    <property type="project" value="UniProtKB-EC"/>
</dbReference>
<comment type="catalytic activity">
    <reaction evidence="2">
        <text>6-hydroxymethyl-7,8-dihydropterin + ATP = (7,8-dihydropterin-6-yl)methyl diphosphate + AMP + H(+)</text>
        <dbReference type="Rhea" id="RHEA:11412"/>
        <dbReference type="ChEBI" id="CHEBI:15378"/>
        <dbReference type="ChEBI" id="CHEBI:30616"/>
        <dbReference type="ChEBI" id="CHEBI:44841"/>
        <dbReference type="ChEBI" id="CHEBI:72950"/>
        <dbReference type="ChEBI" id="CHEBI:456215"/>
        <dbReference type="EC" id="2.7.6.3"/>
    </reaction>
</comment>
<evidence type="ECO:0000313" key="26">
    <source>
        <dbReference type="EMBL" id="KAF1976262.1"/>
    </source>
</evidence>
<dbReference type="CDD" id="cd00739">
    <property type="entry name" value="DHPS"/>
    <property type="match status" value="1"/>
</dbReference>
<keyword evidence="13" id="KW-0808">Transferase</keyword>
<evidence type="ECO:0000256" key="2">
    <source>
        <dbReference type="ARBA" id="ARBA00000198"/>
    </source>
</evidence>
<evidence type="ECO:0000256" key="8">
    <source>
        <dbReference type="ARBA" id="ARBA00009640"/>
    </source>
</evidence>
<dbReference type="SUPFAM" id="SSF55083">
    <property type="entry name" value="6-hydroxymethyl-7,8-dihydropterin pyrophosphokinase, HPPK"/>
    <property type="match status" value="1"/>
</dbReference>
<evidence type="ECO:0000256" key="1">
    <source>
        <dbReference type="ARBA" id="ARBA00000012"/>
    </source>
</evidence>
<evidence type="ECO:0000313" key="27">
    <source>
        <dbReference type="Proteomes" id="UP000800036"/>
    </source>
</evidence>
<evidence type="ECO:0000256" key="22">
    <source>
        <dbReference type="ARBA" id="ARBA00061548"/>
    </source>
</evidence>
<evidence type="ECO:0000256" key="19">
    <source>
        <dbReference type="ARBA" id="ARBA00022909"/>
    </source>
</evidence>
<comment type="pathway">
    <text evidence="5">Cofactor biosynthesis; tetrahydrofolate biosynthesis; 7,8-dihydrofolate from 2-amino-4-hydroxy-6-hydroxymethyl-7,8-dihydropteridine diphosphate and 4-aminobenzoate: step 1/2.</text>
</comment>
<dbReference type="InterPro" id="IPR006390">
    <property type="entry name" value="DHP_synth_dom"/>
</dbReference>
<proteinExistence type="inferred from homology"/>
<comment type="cofactor">
    <cofactor evidence="4">
        <name>Mg(2+)</name>
        <dbReference type="ChEBI" id="CHEBI:18420"/>
    </cofactor>
</comment>
<dbReference type="PANTHER" id="PTHR20941">
    <property type="entry name" value="FOLATE SYNTHESIS PROTEINS"/>
    <property type="match status" value="1"/>
</dbReference>
<evidence type="ECO:0000256" key="7">
    <source>
        <dbReference type="ARBA" id="ARBA00005051"/>
    </source>
</evidence>
<dbReference type="OrthoDB" id="615426at2759"/>
<evidence type="ECO:0000256" key="24">
    <source>
        <dbReference type="ARBA" id="ARBA00068111"/>
    </source>
</evidence>
<evidence type="ECO:0000256" key="16">
    <source>
        <dbReference type="ARBA" id="ARBA00022777"/>
    </source>
</evidence>
<comment type="similarity">
    <text evidence="9">In the C-terminal section; belongs to the DHPS family.</text>
</comment>
<accession>A0A6A5VKL5</accession>
<dbReference type="GO" id="GO:0005740">
    <property type="term" value="C:mitochondrial envelope"/>
    <property type="evidence" value="ECO:0007669"/>
    <property type="project" value="TreeGrafter"/>
</dbReference>
<feature type="domain" description="Pterin-binding" evidence="25">
    <location>
        <begin position="179"/>
        <end position="443"/>
    </location>
</feature>
<keyword evidence="18" id="KW-0460">Magnesium</keyword>
<dbReference type="Pfam" id="PF00809">
    <property type="entry name" value="Pterin_bind"/>
    <property type="match status" value="1"/>
</dbReference>
<name>A0A6A5VKL5_9PLEO</name>
<dbReference type="FunFam" id="3.20.20.20:FF:000006">
    <property type="entry name" value="Dihydropteroate synthase"/>
    <property type="match status" value="1"/>
</dbReference>
<evidence type="ECO:0000256" key="4">
    <source>
        <dbReference type="ARBA" id="ARBA00001946"/>
    </source>
</evidence>
<evidence type="ECO:0000256" key="18">
    <source>
        <dbReference type="ARBA" id="ARBA00022842"/>
    </source>
</evidence>
<evidence type="ECO:0000256" key="3">
    <source>
        <dbReference type="ARBA" id="ARBA00001353"/>
    </source>
</evidence>
<keyword evidence="16" id="KW-0418">Kinase</keyword>
<dbReference type="GO" id="GO:0046654">
    <property type="term" value="P:tetrahydrofolate biosynthetic process"/>
    <property type="evidence" value="ECO:0007669"/>
    <property type="project" value="UniProtKB-UniPathway"/>
</dbReference>
<dbReference type="UniPathway" id="UPA00077">
    <property type="reaction ID" value="UER00155"/>
</dbReference>
<dbReference type="Pfam" id="PF01288">
    <property type="entry name" value="HPPK"/>
    <property type="match status" value="1"/>
</dbReference>
<protein>
    <recommendedName>
        <fullName evidence="23">Folic acid synthesis protein FOL1</fullName>
        <ecNumber evidence="10">2.5.1.15</ecNumber>
        <ecNumber evidence="12">2.7.6.3</ecNumber>
        <ecNumber evidence="11">4.1.2.25</ecNumber>
    </recommendedName>
    <alternativeName>
        <fullName evidence="24">Folic acid synthesis protein fol1</fullName>
    </alternativeName>
</protein>
<dbReference type="InterPro" id="IPR000550">
    <property type="entry name" value="Hppk"/>
</dbReference>
<keyword evidence="27" id="KW-1185">Reference proteome</keyword>
<comment type="pathway">
    <text evidence="6">Cofactor biosynthesis; tetrahydrofolate biosynthesis; 2-amino-4-hydroxy-6-hydroxymethyl-7,8-dihydropteridine diphosphate from 7,8-dihydroneopterin triphosphate: step 3/4.</text>
</comment>
<dbReference type="CDD" id="cd00483">
    <property type="entry name" value="HPPK"/>
    <property type="match status" value="1"/>
</dbReference>
<dbReference type="InterPro" id="IPR011005">
    <property type="entry name" value="Dihydropteroate_synth-like_sf"/>
</dbReference>
<evidence type="ECO:0000256" key="15">
    <source>
        <dbReference type="ARBA" id="ARBA00022741"/>
    </source>
</evidence>
<evidence type="ECO:0000256" key="10">
    <source>
        <dbReference type="ARBA" id="ARBA00012458"/>
    </source>
</evidence>
<dbReference type="GO" id="GO:0003848">
    <property type="term" value="F:2-amino-4-hydroxy-6-hydroxymethyldihydropteridine diphosphokinase activity"/>
    <property type="evidence" value="ECO:0007669"/>
    <property type="project" value="UniProtKB-EC"/>
</dbReference>
<dbReference type="NCBIfam" id="TIGR01496">
    <property type="entry name" value="DHPS"/>
    <property type="match status" value="1"/>
</dbReference>
<evidence type="ECO:0000256" key="9">
    <source>
        <dbReference type="ARBA" id="ARBA00009951"/>
    </source>
</evidence>
<evidence type="ECO:0000256" key="11">
    <source>
        <dbReference type="ARBA" id="ARBA00013043"/>
    </source>
</evidence>
<keyword evidence="14" id="KW-0479">Metal-binding</keyword>
<dbReference type="AlphaFoldDB" id="A0A6A5VKL5"/>
<comment type="function">
    <text evidence="21">Catalyzes three sequential steps of tetrahydrofolate biosynthesis.</text>
</comment>
<dbReference type="Gene3D" id="3.20.20.20">
    <property type="entry name" value="Dihydropteroate synthase-like"/>
    <property type="match status" value="1"/>
</dbReference>
<dbReference type="EC" id="2.7.6.3" evidence="12"/>
<evidence type="ECO:0000256" key="20">
    <source>
        <dbReference type="ARBA" id="ARBA00023268"/>
    </source>
</evidence>
<dbReference type="SUPFAM" id="SSF51717">
    <property type="entry name" value="Dihydropteroate synthetase-like"/>
    <property type="match status" value="1"/>
</dbReference>
<dbReference type="InterPro" id="IPR045031">
    <property type="entry name" value="DHP_synth-like"/>
</dbReference>
<evidence type="ECO:0000256" key="12">
    <source>
        <dbReference type="ARBA" id="ARBA00013253"/>
    </source>
</evidence>
<gene>
    <name evidence="26" type="ORF">BU23DRAFT_456253</name>
</gene>
<dbReference type="PANTHER" id="PTHR20941:SF1">
    <property type="entry name" value="FOLIC ACID SYNTHESIS PROTEIN FOL1"/>
    <property type="match status" value="1"/>
</dbReference>
<evidence type="ECO:0000256" key="23">
    <source>
        <dbReference type="ARBA" id="ARBA00067568"/>
    </source>
</evidence>
<evidence type="ECO:0000256" key="5">
    <source>
        <dbReference type="ARBA" id="ARBA00004763"/>
    </source>
</evidence>
<dbReference type="GO" id="GO:0016301">
    <property type="term" value="F:kinase activity"/>
    <property type="evidence" value="ECO:0007669"/>
    <property type="project" value="UniProtKB-KW"/>
</dbReference>
<evidence type="ECO:0000256" key="13">
    <source>
        <dbReference type="ARBA" id="ARBA00022679"/>
    </source>
</evidence>
<keyword evidence="20" id="KW-0511">Multifunctional enzyme</keyword>
<keyword evidence="15" id="KW-0547">Nucleotide-binding</keyword>
<dbReference type="EC" id="4.1.2.25" evidence="11"/>
<organism evidence="26 27">
    <name type="scientific">Bimuria novae-zelandiae CBS 107.79</name>
    <dbReference type="NCBI Taxonomy" id="1447943"/>
    <lineage>
        <taxon>Eukaryota</taxon>
        <taxon>Fungi</taxon>
        <taxon>Dikarya</taxon>
        <taxon>Ascomycota</taxon>
        <taxon>Pezizomycotina</taxon>
        <taxon>Dothideomycetes</taxon>
        <taxon>Pleosporomycetidae</taxon>
        <taxon>Pleosporales</taxon>
        <taxon>Massarineae</taxon>
        <taxon>Didymosphaeriaceae</taxon>
        <taxon>Bimuria</taxon>
    </lineage>
</organism>
<sequence>MKHRAFVALGSNLGDRVAMIEQALKEMDQTRKIRVLRTSSLWETKAMYVLDQDKFVNGVCEVETSLSPIELLDELQGIENKMGRVKVINKGPRNIDLDIVLYDNETFLNERLQIPHKLMLEREFVLRPLCDLPPHIDLPAGSFQYQLSHLPKSSDPLSPLTPLSLNLPSIASQDPQRRTHVMSILNLTPDSFSDGGKHFNIPASQLTDTIRAHISSGATILDLGGQSTRPGAPQVSAQEEMERVLPAIEVIKSIPETEHVAISIDTYRAAVAEAAIKAGAHIVNDVSAGLLDENMLPTVARLGATVCLMHMRGTPETMNSLTSYPDGVVAGVATELLERVRAAEEAGVRRWRIILDPGIGFAKNQEQNLELLRGLDKLRRWPGLEGFPWLVGASRKAFVGRITGVKEARERVWGTAAAVTAAVQGGADVVRVHDAKEMGQVVRMADAIWRH</sequence>
<comment type="catalytic activity">
    <reaction evidence="3">
        <text>7,8-dihydroneopterin = 6-hydroxymethyl-7,8-dihydropterin + glycolaldehyde</text>
        <dbReference type="Rhea" id="RHEA:10540"/>
        <dbReference type="ChEBI" id="CHEBI:17001"/>
        <dbReference type="ChEBI" id="CHEBI:17071"/>
        <dbReference type="ChEBI" id="CHEBI:44841"/>
        <dbReference type="EC" id="4.1.2.25"/>
    </reaction>
</comment>
<dbReference type="PROSITE" id="PS50972">
    <property type="entry name" value="PTERIN_BINDING"/>
    <property type="match status" value="1"/>
</dbReference>
<dbReference type="GO" id="GO:0046872">
    <property type="term" value="F:metal ion binding"/>
    <property type="evidence" value="ECO:0007669"/>
    <property type="project" value="UniProtKB-KW"/>
</dbReference>
<dbReference type="Gene3D" id="3.30.70.560">
    <property type="entry name" value="7,8-Dihydro-6-hydroxymethylpterin-pyrophosphokinase HPPK"/>
    <property type="match status" value="1"/>
</dbReference>
<dbReference type="PROSITE" id="PS00793">
    <property type="entry name" value="DHPS_2"/>
    <property type="match status" value="1"/>
</dbReference>
<dbReference type="NCBIfam" id="TIGR01498">
    <property type="entry name" value="folK"/>
    <property type="match status" value="1"/>
</dbReference>
<dbReference type="EMBL" id="ML976667">
    <property type="protein sequence ID" value="KAF1976262.1"/>
    <property type="molecule type" value="Genomic_DNA"/>
</dbReference>
<evidence type="ECO:0000256" key="14">
    <source>
        <dbReference type="ARBA" id="ARBA00022723"/>
    </source>
</evidence>
<comment type="similarity">
    <text evidence="8">In the N-terminal section; belongs to the DHNA family.</text>
</comment>
<reference evidence="26" key="1">
    <citation type="journal article" date="2020" name="Stud. Mycol.">
        <title>101 Dothideomycetes genomes: a test case for predicting lifestyles and emergence of pathogens.</title>
        <authorList>
            <person name="Haridas S."/>
            <person name="Albert R."/>
            <person name="Binder M."/>
            <person name="Bloem J."/>
            <person name="Labutti K."/>
            <person name="Salamov A."/>
            <person name="Andreopoulos B."/>
            <person name="Baker S."/>
            <person name="Barry K."/>
            <person name="Bills G."/>
            <person name="Bluhm B."/>
            <person name="Cannon C."/>
            <person name="Castanera R."/>
            <person name="Culley D."/>
            <person name="Daum C."/>
            <person name="Ezra D."/>
            <person name="Gonzalez J."/>
            <person name="Henrissat B."/>
            <person name="Kuo A."/>
            <person name="Liang C."/>
            <person name="Lipzen A."/>
            <person name="Lutzoni F."/>
            <person name="Magnuson J."/>
            <person name="Mondo S."/>
            <person name="Nolan M."/>
            <person name="Ohm R."/>
            <person name="Pangilinan J."/>
            <person name="Park H.-J."/>
            <person name="Ramirez L."/>
            <person name="Alfaro M."/>
            <person name="Sun H."/>
            <person name="Tritt A."/>
            <person name="Yoshinaga Y."/>
            <person name="Zwiers L.-H."/>
            <person name="Turgeon B."/>
            <person name="Goodwin S."/>
            <person name="Spatafora J."/>
            <person name="Crous P."/>
            <person name="Grigoriev I."/>
        </authorList>
    </citation>
    <scope>NUCLEOTIDE SEQUENCE</scope>
    <source>
        <strain evidence="26">CBS 107.79</strain>
    </source>
</reference>
<dbReference type="GO" id="GO:0004156">
    <property type="term" value="F:dihydropteroate synthase activity"/>
    <property type="evidence" value="ECO:0007669"/>
    <property type="project" value="UniProtKB-EC"/>
</dbReference>
<dbReference type="InterPro" id="IPR000489">
    <property type="entry name" value="Pterin-binding_dom"/>
</dbReference>
<dbReference type="GO" id="GO:0046656">
    <property type="term" value="P:folic acid biosynthetic process"/>
    <property type="evidence" value="ECO:0007669"/>
    <property type="project" value="UniProtKB-KW"/>
</dbReference>
<evidence type="ECO:0000259" key="25">
    <source>
        <dbReference type="PROSITE" id="PS50972"/>
    </source>
</evidence>
<comment type="similarity">
    <text evidence="22">In the central section; belongs to the HPPK family.</text>
</comment>
<evidence type="ECO:0000256" key="6">
    <source>
        <dbReference type="ARBA" id="ARBA00005013"/>
    </source>
</evidence>
<comment type="pathway">
    <text evidence="7">Cofactor biosynthesis; tetrahydrofolate biosynthesis; 2-amino-4-hydroxy-6-hydroxymethyl-7,8-dihydropteridine diphosphate from 7,8-dihydroneopterin triphosphate: step 4/4.</text>
</comment>
<keyword evidence="19" id="KW-0289">Folate biosynthesis</keyword>
<comment type="catalytic activity">
    <reaction evidence="1">
        <text>(7,8-dihydropterin-6-yl)methyl diphosphate + 4-aminobenzoate = 7,8-dihydropteroate + diphosphate</text>
        <dbReference type="Rhea" id="RHEA:19949"/>
        <dbReference type="ChEBI" id="CHEBI:17836"/>
        <dbReference type="ChEBI" id="CHEBI:17839"/>
        <dbReference type="ChEBI" id="CHEBI:33019"/>
        <dbReference type="ChEBI" id="CHEBI:72950"/>
        <dbReference type="EC" id="2.5.1.15"/>
    </reaction>
</comment>
<dbReference type="EC" id="2.5.1.15" evidence="10"/>
<evidence type="ECO:0000256" key="21">
    <source>
        <dbReference type="ARBA" id="ARBA00058009"/>
    </source>
</evidence>
<evidence type="ECO:0000256" key="17">
    <source>
        <dbReference type="ARBA" id="ARBA00022840"/>
    </source>
</evidence>
<dbReference type="GO" id="GO:0005524">
    <property type="term" value="F:ATP binding"/>
    <property type="evidence" value="ECO:0007669"/>
    <property type="project" value="UniProtKB-KW"/>
</dbReference>
<dbReference type="Proteomes" id="UP000800036">
    <property type="component" value="Unassembled WGS sequence"/>
</dbReference>